<organism evidence="9 10">
    <name type="scientific">Rotaria socialis</name>
    <dbReference type="NCBI Taxonomy" id="392032"/>
    <lineage>
        <taxon>Eukaryota</taxon>
        <taxon>Metazoa</taxon>
        <taxon>Spiralia</taxon>
        <taxon>Gnathifera</taxon>
        <taxon>Rotifera</taxon>
        <taxon>Eurotatoria</taxon>
        <taxon>Bdelloidea</taxon>
        <taxon>Philodinida</taxon>
        <taxon>Philodinidae</taxon>
        <taxon>Rotaria</taxon>
    </lineage>
</organism>
<accession>A0A818AKF1</accession>
<name>A0A818AKF1_9BILA</name>
<feature type="domain" description="B box-type" evidence="8">
    <location>
        <begin position="138"/>
        <end position="181"/>
    </location>
</feature>
<dbReference type="Pfam" id="PF00643">
    <property type="entry name" value="zf-B_box"/>
    <property type="match status" value="1"/>
</dbReference>
<keyword evidence="3 5" id="KW-0863">Zinc-finger</keyword>
<dbReference type="Gene3D" id="3.30.40.10">
    <property type="entry name" value="Zinc/RING finger domain, C3HC4 (zinc finger)"/>
    <property type="match status" value="1"/>
</dbReference>
<keyword evidence="6" id="KW-0175">Coiled coil</keyword>
<dbReference type="Gene3D" id="3.80.10.10">
    <property type="entry name" value="Ribonuclease Inhibitor"/>
    <property type="match status" value="3"/>
</dbReference>
<evidence type="ECO:0000256" key="3">
    <source>
        <dbReference type="ARBA" id="ARBA00022771"/>
    </source>
</evidence>
<dbReference type="InterPro" id="IPR032675">
    <property type="entry name" value="LRR_dom_sf"/>
</dbReference>
<dbReference type="EMBL" id="CAJNYV010001134">
    <property type="protein sequence ID" value="CAF3407049.1"/>
    <property type="molecule type" value="Genomic_DNA"/>
</dbReference>
<dbReference type="Pfam" id="PF13516">
    <property type="entry name" value="LRR_6"/>
    <property type="match status" value="7"/>
</dbReference>
<gene>
    <name evidence="9" type="ORF">KIK155_LOCUS8678</name>
</gene>
<dbReference type="Proteomes" id="UP000663865">
    <property type="component" value="Unassembled WGS sequence"/>
</dbReference>
<dbReference type="PROSITE" id="PS00518">
    <property type="entry name" value="ZF_RING_1"/>
    <property type="match status" value="1"/>
</dbReference>
<dbReference type="SMART" id="SM00336">
    <property type="entry name" value="BBOX"/>
    <property type="match status" value="1"/>
</dbReference>
<evidence type="ECO:0000259" key="7">
    <source>
        <dbReference type="PROSITE" id="PS50089"/>
    </source>
</evidence>
<keyword evidence="4" id="KW-0862">Zinc</keyword>
<dbReference type="Pfam" id="PF13445">
    <property type="entry name" value="zf-RING_UBOX"/>
    <property type="match status" value="1"/>
</dbReference>
<dbReference type="AlphaFoldDB" id="A0A818AKF1"/>
<sequence length="646" mass="72919">MTSNLTALVENVITCPICLKHFDQPRMLPCSHTFCFQCIQQMVTDNHGVLECPKRDGVKVEGNNIGDLPLNENVRDLLQLFENPNSNIPLCDRCETNEAEHWCDSDCKHCFCTKCWDSIHEVGQYQHHKKLSVKDKPLEVPRCGEHNDEDQTLKYWCELCSKEMCGNCQQFKHKDHKFVLVTEYAKSLGEKTENGLQGVQSCVNYRSDRVDKLLTEIEEESRVNQSEVTTAIASIRQVIDEQERVLLESVRKTEKDEKKKVEDYKRELQGEQQNLIEQILKFVVVCHDKNPKKLLDAKKPFEDYIKATDTKLLELKPLTRTEKGLPGLKALKDMETQIRNITLETLKYDNEKLRQLIACIPDKSTYNLSNLKLTDLDMEIVAKELEINTSLTKLRLFMNQISDIGAQHLADALRTNTTLTDLELHGNQIGTDGLEHLADALRTNKKMEPQIRKINVTPPPIYSNPQLTELITNNVNSTSVNFSSKNLTDQDMEIVANELLQVNQTLTLLGLDTNQIGDSGAQYLGEALKTNKSLTLLQLQTNQIGDSGAQYLADALKVNKTLNILYLRENQIGDTGAQHLGNALKTNQSLQNLQLQNNKIGDSGAQYLADGLKVNKALTYLHLAQNQIGDSGAKHLADALTLNKVS</sequence>
<evidence type="ECO:0000256" key="4">
    <source>
        <dbReference type="ARBA" id="ARBA00022833"/>
    </source>
</evidence>
<dbReference type="InterPro" id="IPR052201">
    <property type="entry name" value="LRR-containing_regulator"/>
</dbReference>
<protein>
    <submittedName>
        <fullName evidence="9">Uncharacterized protein</fullName>
    </submittedName>
</protein>
<dbReference type="InterPro" id="IPR013083">
    <property type="entry name" value="Znf_RING/FYVE/PHD"/>
</dbReference>
<dbReference type="GO" id="GO:0008270">
    <property type="term" value="F:zinc ion binding"/>
    <property type="evidence" value="ECO:0007669"/>
    <property type="project" value="UniProtKB-KW"/>
</dbReference>
<feature type="domain" description="RING-type" evidence="7">
    <location>
        <begin position="15"/>
        <end position="53"/>
    </location>
</feature>
<dbReference type="SUPFAM" id="SSF57845">
    <property type="entry name" value="B-box zinc-binding domain"/>
    <property type="match status" value="1"/>
</dbReference>
<evidence type="ECO:0000256" key="2">
    <source>
        <dbReference type="ARBA" id="ARBA00022737"/>
    </source>
</evidence>
<dbReference type="SUPFAM" id="SSF52047">
    <property type="entry name" value="RNI-like"/>
    <property type="match status" value="1"/>
</dbReference>
<evidence type="ECO:0000313" key="10">
    <source>
        <dbReference type="Proteomes" id="UP000663865"/>
    </source>
</evidence>
<keyword evidence="2" id="KW-0677">Repeat</keyword>
<dbReference type="InterPro" id="IPR017907">
    <property type="entry name" value="Znf_RING_CS"/>
</dbReference>
<feature type="coiled-coil region" evidence="6">
    <location>
        <begin position="247"/>
        <end position="281"/>
    </location>
</feature>
<dbReference type="InterPro" id="IPR000315">
    <property type="entry name" value="Znf_B-box"/>
</dbReference>
<keyword evidence="1" id="KW-0479">Metal-binding</keyword>
<dbReference type="PROSITE" id="PS50119">
    <property type="entry name" value="ZF_BBOX"/>
    <property type="match status" value="1"/>
</dbReference>
<dbReference type="Gene3D" id="4.10.640.40">
    <property type="entry name" value="Cytoplasmic polyadenylation element-binding protein, ZZ domain"/>
    <property type="match status" value="1"/>
</dbReference>
<dbReference type="SUPFAM" id="SSF57850">
    <property type="entry name" value="RING/U-box"/>
    <property type="match status" value="1"/>
</dbReference>
<dbReference type="PROSITE" id="PS50089">
    <property type="entry name" value="ZF_RING_2"/>
    <property type="match status" value="1"/>
</dbReference>
<dbReference type="CDD" id="cd19757">
    <property type="entry name" value="Bbox1"/>
    <property type="match status" value="1"/>
</dbReference>
<dbReference type="Gene3D" id="3.30.160.60">
    <property type="entry name" value="Classic Zinc Finger"/>
    <property type="match status" value="1"/>
</dbReference>
<dbReference type="InterPro" id="IPR001611">
    <property type="entry name" value="Leu-rich_rpt"/>
</dbReference>
<reference evidence="9" key="1">
    <citation type="submission" date="2021-02" db="EMBL/GenBank/DDBJ databases">
        <authorList>
            <person name="Nowell W R."/>
        </authorList>
    </citation>
    <scope>NUCLEOTIDE SEQUENCE</scope>
</reference>
<dbReference type="InterPro" id="IPR001841">
    <property type="entry name" value="Znf_RING"/>
</dbReference>
<evidence type="ECO:0000313" key="9">
    <source>
        <dbReference type="EMBL" id="CAF3407049.1"/>
    </source>
</evidence>
<dbReference type="InterPro" id="IPR027370">
    <property type="entry name" value="Znf-RING_euk"/>
</dbReference>
<dbReference type="PANTHER" id="PTHR24111">
    <property type="entry name" value="LEUCINE-RICH REPEAT-CONTAINING PROTEIN 34"/>
    <property type="match status" value="1"/>
</dbReference>
<dbReference type="SMART" id="SM00184">
    <property type="entry name" value="RING"/>
    <property type="match status" value="1"/>
</dbReference>
<dbReference type="SMART" id="SM00368">
    <property type="entry name" value="LRR_RI"/>
    <property type="match status" value="7"/>
</dbReference>
<evidence type="ECO:0000256" key="6">
    <source>
        <dbReference type="SAM" id="Coils"/>
    </source>
</evidence>
<evidence type="ECO:0000256" key="1">
    <source>
        <dbReference type="ARBA" id="ARBA00022723"/>
    </source>
</evidence>
<dbReference type="PANTHER" id="PTHR24111:SF0">
    <property type="entry name" value="LEUCINE-RICH REPEAT-CONTAINING PROTEIN"/>
    <property type="match status" value="1"/>
</dbReference>
<dbReference type="InterPro" id="IPR038446">
    <property type="entry name" value="CEBP_ZZ_sf"/>
</dbReference>
<proteinExistence type="predicted"/>
<evidence type="ECO:0000256" key="5">
    <source>
        <dbReference type="PROSITE-ProRule" id="PRU00024"/>
    </source>
</evidence>
<comment type="caution">
    <text evidence="9">The sequence shown here is derived from an EMBL/GenBank/DDBJ whole genome shotgun (WGS) entry which is preliminary data.</text>
</comment>
<evidence type="ECO:0000259" key="8">
    <source>
        <dbReference type="PROSITE" id="PS50119"/>
    </source>
</evidence>